<reference evidence="1 2" key="1">
    <citation type="submission" date="2024-02" db="EMBL/GenBank/DDBJ databases">
        <title>High-quality chromosome-scale genome assembly of Pensacola bahiagrass (Paspalum notatum Flugge var. saurae).</title>
        <authorList>
            <person name="Vega J.M."/>
            <person name="Podio M."/>
            <person name="Orjuela J."/>
            <person name="Siena L.A."/>
            <person name="Pessino S.C."/>
            <person name="Combes M.C."/>
            <person name="Mariac C."/>
            <person name="Albertini E."/>
            <person name="Pupilli F."/>
            <person name="Ortiz J.P.A."/>
            <person name="Leblanc O."/>
        </authorList>
    </citation>
    <scope>NUCLEOTIDE SEQUENCE [LARGE SCALE GENOMIC DNA]</scope>
    <source>
        <strain evidence="1">R1</strain>
        <tissue evidence="1">Leaf</tissue>
    </source>
</reference>
<accession>A0AAQ3SKG4</accession>
<sequence>MILAGKAFDEMLTRNCTRRRYNLWQPDLVLMPSVVHAHSSSASGNQASLLRWPIDVVEFTTFSVRPLVRTMDQDLCAHHLYYITFHCKNKKCPLHP</sequence>
<keyword evidence="2" id="KW-1185">Reference proteome</keyword>
<proteinExistence type="predicted"/>
<name>A0AAQ3SKG4_PASNO</name>
<evidence type="ECO:0000313" key="1">
    <source>
        <dbReference type="EMBL" id="WVZ52128.1"/>
    </source>
</evidence>
<protein>
    <submittedName>
        <fullName evidence="1">Uncharacterized protein</fullName>
    </submittedName>
</protein>
<gene>
    <name evidence="1" type="ORF">U9M48_003218</name>
</gene>
<dbReference type="AlphaFoldDB" id="A0AAQ3SKG4"/>
<evidence type="ECO:0000313" key="2">
    <source>
        <dbReference type="Proteomes" id="UP001341281"/>
    </source>
</evidence>
<dbReference type="EMBL" id="CP144745">
    <property type="protein sequence ID" value="WVZ52128.1"/>
    <property type="molecule type" value="Genomic_DNA"/>
</dbReference>
<organism evidence="1 2">
    <name type="scientific">Paspalum notatum var. saurae</name>
    <dbReference type="NCBI Taxonomy" id="547442"/>
    <lineage>
        <taxon>Eukaryota</taxon>
        <taxon>Viridiplantae</taxon>
        <taxon>Streptophyta</taxon>
        <taxon>Embryophyta</taxon>
        <taxon>Tracheophyta</taxon>
        <taxon>Spermatophyta</taxon>
        <taxon>Magnoliopsida</taxon>
        <taxon>Liliopsida</taxon>
        <taxon>Poales</taxon>
        <taxon>Poaceae</taxon>
        <taxon>PACMAD clade</taxon>
        <taxon>Panicoideae</taxon>
        <taxon>Andropogonodae</taxon>
        <taxon>Paspaleae</taxon>
        <taxon>Paspalinae</taxon>
        <taxon>Paspalum</taxon>
    </lineage>
</organism>
<dbReference type="Proteomes" id="UP001341281">
    <property type="component" value="Chromosome 01"/>
</dbReference>